<evidence type="ECO:0000256" key="1">
    <source>
        <dbReference type="SAM" id="MobiDB-lite"/>
    </source>
</evidence>
<keyword evidence="3" id="KW-1185">Reference proteome</keyword>
<feature type="compositionally biased region" description="Gly residues" evidence="1">
    <location>
        <begin position="804"/>
        <end position="813"/>
    </location>
</feature>
<reference evidence="2 3" key="1">
    <citation type="journal article" date="2024" name="Science">
        <title>Giant polyketide synthase enzymes in the biosynthesis of giant marine polyether toxins.</title>
        <authorList>
            <person name="Fallon T.R."/>
            <person name="Shende V.V."/>
            <person name="Wierzbicki I.H."/>
            <person name="Pendleton A.L."/>
            <person name="Watervoot N.F."/>
            <person name="Auber R.P."/>
            <person name="Gonzalez D.J."/>
            <person name="Wisecaver J.H."/>
            <person name="Moore B.S."/>
        </authorList>
    </citation>
    <scope>NUCLEOTIDE SEQUENCE [LARGE SCALE GENOMIC DNA]</scope>
    <source>
        <strain evidence="2 3">12B1</strain>
    </source>
</reference>
<proteinExistence type="predicted"/>
<feature type="region of interest" description="Disordered" evidence="1">
    <location>
        <begin position="760"/>
        <end position="813"/>
    </location>
</feature>
<organism evidence="2 3">
    <name type="scientific">Prymnesium parvum</name>
    <name type="common">Toxic golden alga</name>
    <dbReference type="NCBI Taxonomy" id="97485"/>
    <lineage>
        <taxon>Eukaryota</taxon>
        <taxon>Haptista</taxon>
        <taxon>Haptophyta</taxon>
        <taxon>Prymnesiophyceae</taxon>
        <taxon>Prymnesiales</taxon>
        <taxon>Prymnesiaceae</taxon>
        <taxon>Prymnesium</taxon>
    </lineage>
</organism>
<evidence type="ECO:0000313" key="3">
    <source>
        <dbReference type="Proteomes" id="UP001515480"/>
    </source>
</evidence>
<dbReference type="EMBL" id="JBGBPQ010000006">
    <property type="protein sequence ID" value="KAL1522522.1"/>
    <property type="molecule type" value="Genomic_DNA"/>
</dbReference>
<accession>A0AB34JMU9</accession>
<dbReference type="Proteomes" id="UP001515480">
    <property type="component" value="Unassembled WGS sequence"/>
</dbReference>
<name>A0AB34JMU9_PRYPA</name>
<sequence length="969" mass="106122">MQDVEQRVQAALVALEKVLHAARRPAFADQVPHTYDDKYMLTEFLTSSAIAATINCLEELGLTPDMIESLCPIVRSGREVTLRLRATERCKHLREVKRDVQSPSKTVTDSTLFGRTERSVVTTITEQFWEFEVDYEILAFEGADADSSTCARAVLCFRKAHCEIMTTTLDQPKPTAHSVPPIDVSLTWLLTHLAEDGQLSFTIDRSQPSCLTPRRNSQIDDAMKAAQLVQGWATRAQNYFRQVFNVVKPTPAAGHKAPDIGVITTKAESVLVPVLPVFAQPQALLEAPASEAPSAEQVAETGLARPTRLGESAAMVSVAELNTMLAEQRRSLGEQQRALAVSFPEAQDDKLFSTAEAKLILVFLHLRDVMFGFSSGVEHIEQMLRNQLVAAIGKEVGPDDFMRYMRHHEARTYLPSFTPQPFCLAVRRPHMYPEGTVAIEVTGGGETDPICTWSRQVEGPPMTFRLSAATTVEFTGERYLHGYIAHRFANESSSGPSLQLTARARQFSSFMLLLGRIGPNHTFQPQHAIVVQNKDDLVIPLLLEQLPTPKEFRDAVESLSPEQRRFAEAYRAMQLEGSVFAVLLVQLKPQLEMLLRLPPKSLTKEIQLTQDLLQLFIQYQIPSDLLSCDEDCPPADKLGAVKSHVQAIFTMINEAKESEIKSAKEEHLFANPQAAFGSAPMPSYSRSSVGNSRGGGGAMMLASAPMPMMEAMCMCDDFSAPPPPPAAACNMAACGMAAPEPTKCRRAKCSAPSFKMKETVSAPPVNAQPGGQPPAKPSQQKPPEKASPAEQPDQAPASEEWQDGGLGTQGGGALDFTQLPAVLDSKYAKHDVDSALRPTKLIVGEEWQRSAQKALLGKPTESTLNQEDQKAEKNKSFDLLDALSRSGSLPLASTALHVVVAATHCFDTSLMDTVIKKNVNPIEKLERSALIMASTIHDVEPQQLIQPSQHTRIATFSAPALLQVAHESE</sequence>
<protein>
    <submittedName>
        <fullName evidence="2">Uncharacterized protein</fullName>
    </submittedName>
</protein>
<dbReference type="AlphaFoldDB" id="A0AB34JMU9"/>
<evidence type="ECO:0000313" key="2">
    <source>
        <dbReference type="EMBL" id="KAL1522522.1"/>
    </source>
</evidence>
<comment type="caution">
    <text evidence="2">The sequence shown here is derived from an EMBL/GenBank/DDBJ whole genome shotgun (WGS) entry which is preliminary data.</text>
</comment>
<gene>
    <name evidence="2" type="ORF">AB1Y20_017509</name>
</gene>